<proteinExistence type="predicted"/>
<dbReference type="InterPro" id="IPR029063">
    <property type="entry name" value="SAM-dependent_MTases_sf"/>
</dbReference>
<dbReference type="Gene3D" id="3.40.50.150">
    <property type="entry name" value="Vaccinia Virus protein VP39"/>
    <property type="match status" value="1"/>
</dbReference>
<name>A0A2A3ZA15_BREAU</name>
<evidence type="ECO:0000313" key="4">
    <source>
        <dbReference type="Proteomes" id="UP000217564"/>
    </source>
</evidence>
<evidence type="ECO:0000259" key="1">
    <source>
        <dbReference type="Pfam" id="PF13649"/>
    </source>
</evidence>
<reference evidence="3 5" key="2">
    <citation type="submission" date="2018-10" db="EMBL/GenBank/DDBJ databases">
        <title>Brevibacterium genomes from Austrain hard cheese rinds.</title>
        <authorList>
            <person name="Anast J.M."/>
            <person name="Dzieciol M."/>
            <person name="Schultz D.L."/>
            <person name="Mann E."/>
            <person name="Wagner M."/>
            <person name="Schmitz-Esser S."/>
        </authorList>
    </citation>
    <scope>NUCLEOTIDE SEQUENCE [LARGE SCALE GENOMIC DNA]</scope>
    <source>
        <strain evidence="3 5">L261</strain>
    </source>
</reference>
<dbReference type="Proteomes" id="UP000297736">
    <property type="component" value="Unassembled WGS sequence"/>
</dbReference>
<dbReference type="AlphaFoldDB" id="A0A2A3ZA15"/>
<evidence type="ECO:0000313" key="2">
    <source>
        <dbReference type="EMBL" id="PCC48428.1"/>
    </source>
</evidence>
<sequence>MTDFTWDPDTYLDVMAEEIPDYPRLQSELVAAIVEAEPHTILDLGVGSGLTAGRVAEALPQAHILGIDESEEMLAGAAQVLDQNHSSLAHGRLEDTLPSGPFDLVMSTLAVHHLDGDGKADLFARIARVLVDGGRFVLADLVVPPDPSDVITPIDGVVDTPSPLAEQVQWLRAAGFTPRVAWQHRDLAVVIADKAERRPPQD</sequence>
<dbReference type="EMBL" id="RHFF01000008">
    <property type="protein sequence ID" value="TGD38788.1"/>
    <property type="molecule type" value="Genomic_DNA"/>
</dbReference>
<dbReference type="PANTHER" id="PTHR43591">
    <property type="entry name" value="METHYLTRANSFERASE"/>
    <property type="match status" value="1"/>
</dbReference>
<gene>
    <name evidence="2" type="ORF">CIK64_01705</name>
    <name evidence="3" type="ORF">EB834_09520</name>
</gene>
<organism evidence="2 4">
    <name type="scientific">Brevibacterium aurantiacum</name>
    <dbReference type="NCBI Taxonomy" id="273384"/>
    <lineage>
        <taxon>Bacteria</taxon>
        <taxon>Bacillati</taxon>
        <taxon>Actinomycetota</taxon>
        <taxon>Actinomycetes</taxon>
        <taxon>Micrococcales</taxon>
        <taxon>Brevibacteriaceae</taxon>
        <taxon>Brevibacterium</taxon>
    </lineage>
</organism>
<dbReference type="SUPFAM" id="SSF53335">
    <property type="entry name" value="S-adenosyl-L-methionine-dependent methyltransferases"/>
    <property type="match status" value="1"/>
</dbReference>
<evidence type="ECO:0000313" key="3">
    <source>
        <dbReference type="EMBL" id="TGD38788.1"/>
    </source>
</evidence>
<dbReference type="Pfam" id="PF13649">
    <property type="entry name" value="Methyltransf_25"/>
    <property type="match status" value="1"/>
</dbReference>
<protein>
    <submittedName>
        <fullName evidence="2 3">SAM-dependent methyltransferase</fullName>
    </submittedName>
</protein>
<comment type="caution">
    <text evidence="2">The sequence shown here is derived from an EMBL/GenBank/DDBJ whole genome shotgun (WGS) entry which is preliminary data.</text>
</comment>
<dbReference type="Proteomes" id="UP000217564">
    <property type="component" value="Unassembled WGS sequence"/>
</dbReference>
<dbReference type="CDD" id="cd02440">
    <property type="entry name" value="AdoMet_MTases"/>
    <property type="match status" value="1"/>
</dbReference>
<dbReference type="GO" id="GO:0032259">
    <property type="term" value="P:methylation"/>
    <property type="evidence" value="ECO:0007669"/>
    <property type="project" value="UniProtKB-KW"/>
</dbReference>
<evidence type="ECO:0000313" key="5">
    <source>
        <dbReference type="Proteomes" id="UP000297736"/>
    </source>
</evidence>
<dbReference type="EMBL" id="NRGP01000002">
    <property type="protein sequence ID" value="PCC48428.1"/>
    <property type="molecule type" value="Genomic_DNA"/>
</dbReference>
<reference evidence="2 4" key="1">
    <citation type="journal article" date="2017" name="Elife">
        <title>Extensive horizontal gene transfer in cheese-associated bacteria.</title>
        <authorList>
            <person name="Bonham K.S."/>
            <person name="Wolfe B.E."/>
            <person name="Dutton R.J."/>
        </authorList>
    </citation>
    <scope>NUCLEOTIDE SEQUENCE [LARGE SCALE GENOMIC DNA]</scope>
    <source>
        <strain evidence="2 4">947_7</strain>
    </source>
</reference>
<feature type="domain" description="Methyltransferase" evidence="1">
    <location>
        <begin position="41"/>
        <end position="134"/>
    </location>
</feature>
<keyword evidence="2" id="KW-0489">Methyltransferase</keyword>
<dbReference type="GO" id="GO:0008168">
    <property type="term" value="F:methyltransferase activity"/>
    <property type="evidence" value="ECO:0007669"/>
    <property type="project" value="UniProtKB-KW"/>
</dbReference>
<accession>A0A2A3ZA15</accession>
<dbReference type="RefSeq" id="WP_096161554.1">
    <property type="nucleotide sequence ID" value="NZ_JABUXY010000001.1"/>
</dbReference>
<dbReference type="InterPro" id="IPR041698">
    <property type="entry name" value="Methyltransf_25"/>
</dbReference>
<keyword evidence="2" id="KW-0808">Transferase</keyword>